<feature type="region of interest" description="Disordered" evidence="1">
    <location>
        <begin position="29"/>
        <end position="74"/>
    </location>
</feature>
<organism evidence="3 4">
    <name type="scientific">Planoprotostelium fungivorum</name>
    <dbReference type="NCBI Taxonomy" id="1890364"/>
    <lineage>
        <taxon>Eukaryota</taxon>
        <taxon>Amoebozoa</taxon>
        <taxon>Evosea</taxon>
        <taxon>Variosea</taxon>
        <taxon>Cavosteliida</taxon>
        <taxon>Cavosteliaceae</taxon>
        <taxon>Planoprotostelium</taxon>
    </lineage>
</organism>
<feature type="chain" id="PRO_5015114902" evidence="2">
    <location>
        <begin position="20"/>
        <end position="206"/>
    </location>
</feature>
<keyword evidence="2" id="KW-0732">Signal</keyword>
<evidence type="ECO:0000256" key="2">
    <source>
        <dbReference type="SAM" id="SignalP"/>
    </source>
</evidence>
<comment type="caution">
    <text evidence="3">The sequence shown here is derived from an EMBL/GenBank/DDBJ whole genome shotgun (WGS) entry which is preliminary data.</text>
</comment>
<evidence type="ECO:0000313" key="4">
    <source>
        <dbReference type="Proteomes" id="UP000241769"/>
    </source>
</evidence>
<sequence length="206" mass="21397">MTKFSTAILLLVAFTAVLAQNSTETTTTQTFAASNSTTNQTEAATANSTSTTSSTYSTSSTESTYSTESTSSTFTTSSTFVPVASEAANETACETYSVVEQINCFYNNSARDLHCCVENGTSYTDGFYCGTDHQCASGYCVLTGKAGRNCEQESTTSSSSSSTTKDATFPVRPNQTFSPAAATESHSSASVLSAGLCLAAAVAVMF</sequence>
<dbReference type="InParanoid" id="A0A2P6N562"/>
<reference evidence="3 4" key="1">
    <citation type="journal article" date="2018" name="Genome Biol. Evol.">
        <title>Multiple Roots of Fruiting Body Formation in Amoebozoa.</title>
        <authorList>
            <person name="Hillmann F."/>
            <person name="Forbes G."/>
            <person name="Novohradska S."/>
            <person name="Ferling I."/>
            <person name="Riege K."/>
            <person name="Groth M."/>
            <person name="Westermann M."/>
            <person name="Marz M."/>
            <person name="Spaller T."/>
            <person name="Winckler T."/>
            <person name="Schaap P."/>
            <person name="Glockner G."/>
        </authorList>
    </citation>
    <scope>NUCLEOTIDE SEQUENCE [LARGE SCALE GENOMIC DNA]</scope>
    <source>
        <strain evidence="3 4">Jena</strain>
    </source>
</reference>
<protein>
    <submittedName>
        <fullName evidence="3">Uncharacterized protein</fullName>
    </submittedName>
</protein>
<dbReference type="Proteomes" id="UP000241769">
    <property type="component" value="Unassembled WGS sequence"/>
</dbReference>
<evidence type="ECO:0000256" key="1">
    <source>
        <dbReference type="SAM" id="MobiDB-lite"/>
    </source>
</evidence>
<feature type="signal peptide" evidence="2">
    <location>
        <begin position="1"/>
        <end position="19"/>
    </location>
</feature>
<feature type="compositionally biased region" description="Low complexity" evidence="1">
    <location>
        <begin position="154"/>
        <end position="164"/>
    </location>
</feature>
<proteinExistence type="predicted"/>
<accession>A0A2P6N562</accession>
<evidence type="ECO:0000313" key="3">
    <source>
        <dbReference type="EMBL" id="PRP79083.1"/>
    </source>
</evidence>
<name>A0A2P6N562_9EUKA</name>
<dbReference type="EMBL" id="MDYQ01000197">
    <property type="protein sequence ID" value="PRP79083.1"/>
    <property type="molecule type" value="Genomic_DNA"/>
</dbReference>
<feature type="region of interest" description="Disordered" evidence="1">
    <location>
        <begin position="152"/>
        <end position="173"/>
    </location>
</feature>
<gene>
    <name evidence="3" type="ORF">PROFUN_13145</name>
</gene>
<dbReference type="AlphaFoldDB" id="A0A2P6N562"/>
<keyword evidence="4" id="KW-1185">Reference proteome</keyword>